<dbReference type="PANTHER" id="PTHR43143:SF1">
    <property type="entry name" value="SERINE_THREONINE-PROTEIN PHOSPHATASE CPPED1"/>
    <property type="match status" value="1"/>
</dbReference>
<organism evidence="2 3">
    <name type="scientific">Priestia koreensis</name>
    <dbReference type="NCBI Taxonomy" id="284581"/>
    <lineage>
        <taxon>Bacteria</taxon>
        <taxon>Bacillati</taxon>
        <taxon>Bacillota</taxon>
        <taxon>Bacilli</taxon>
        <taxon>Bacillales</taxon>
        <taxon>Bacillaceae</taxon>
        <taxon>Priestia</taxon>
    </lineage>
</organism>
<dbReference type="OrthoDB" id="9773856at2"/>
<evidence type="ECO:0000313" key="3">
    <source>
        <dbReference type="Proteomes" id="UP000037558"/>
    </source>
</evidence>
<dbReference type="PANTHER" id="PTHR43143">
    <property type="entry name" value="METALLOPHOSPHOESTERASE, CALCINEURIN SUPERFAMILY"/>
    <property type="match status" value="1"/>
</dbReference>
<dbReference type="Proteomes" id="UP000037558">
    <property type="component" value="Unassembled WGS sequence"/>
</dbReference>
<dbReference type="Gene3D" id="3.60.21.10">
    <property type="match status" value="1"/>
</dbReference>
<evidence type="ECO:0000259" key="1">
    <source>
        <dbReference type="Pfam" id="PF00149"/>
    </source>
</evidence>
<proteinExistence type="predicted"/>
<dbReference type="GO" id="GO:0016787">
    <property type="term" value="F:hydrolase activity"/>
    <property type="evidence" value="ECO:0007669"/>
    <property type="project" value="InterPro"/>
</dbReference>
<keyword evidence="3" id="KW-1185">Reference proteome</keyword>
<name>A0A0M0KQL8_9BACI</name>
<accession>A0A0M0KQL8</accession>
<sequence>MPTLNELAFKNLQAVNRHLAHKDHFTFVFLGDSRNTASNPINKKVLDDILDQINKLSETPAFVLQGGDLAYQGTVSNLKQFRSIVEHHPLVRKKKVPFFALPGNHEVYLPNNQYQFSLRNFREIIGSTRFVISIPKFKFNVLAMNNVTSLKPDGTKIHYGFSNNALNFMDAQIHKNKYGRTAIAFHTPPNFGCWADHGMDQKQTDRFLKNVVDHHTNQIPLVLVNHIHAYSFKKKDGVPYILSGGAGAPLVSKEEYPCTDPVFNFTVFKVTKHSVTGTVYKKKGNHWVKSIIHL</sequence>
<dbReference type="Pfam" id="PF00149">
    <property type="entry name" value="Metallophos"/>
    <property type="match status" value="1"/>
</dbReference>
<dbReference type="PATRIC" id="fig|284581.3.peg.135"/>
<protein>
    <recommendedName>
        <fullName evidence="1">Calcineurin-like phosphoesterase domain-containing protein</fullName>
    </recommendedName>
</protein>
<evidence type="ECO:0000313" key="2">
    <source>
        <dbReference type="EMBL" id="KOO40902.1"/>
    </source>
</evidence>
<dbReference type="InterPro" id="IPR004843">
    <property type="entry name" value="Calcineurin-like_PHP"/>
</dbReference>
<dbReference type="SUPFAM" id="SSF56300">
    <property type="entry name" value="Metallo-dependent phosphatases"/>
    <property type="match status" value="1"/>
</dbReference>
<gene>
    <name evidence="2" type="ORF">AMD01_20445</name>
</gene>
<dbReference type="STRING" id="284581.AMD01_20445"/>
<dbReference type="RefSeq" id="WP_053403312.1">
    <property type="nucleotide sequence ID" value="NZ_LILC01000031.1"/>
</dbReference>
<dbReference type="InterPro" id="IPR029052">
    <property type="entry name" value="Metallo-depent_PP-like"/>
</dbReference>
<comment type="caution">
    <text evidence="2">The sequence shown here is derived from an EMBL/GenBank/DDBJ whole genome shotgun (WGS) entry which is preliminary data.</text>
</comment>
<dbReference type="EMBL" id="LILC01000031">
    <property type="protein sequence ID" value="KOO40902.1"/>
    <property type="molecule type" value="Genomic_DNA"/>
</dbReference>
<feature type="domain" description="Calcineurin-like phosphoesterase" evidence="1">
    <location>
        <begin position="27"/>
        <end position="228"/>
    </location>
</feature>
<dbReference type="AlphaFoldDB" id="A0A0M0KQL8"/>
<dbReference type="InterPro" id="IPR051918">
    <property type="entry name" value="STPP_CPPED1"/>
</dbReference>
<reference evidence="3" key="1">
    <citation type="submission" date="2015-08" db="EMBL/GenBank/DDBJ databases">
        <title>Fjat-14210 dsm16467.</title>
        <authorList>
            <person name="Liu B."/>
            <person name="Wang J."/>
            <person name="Zhu Y."/>
            <person name="Liu G."/>
            <person name="Chen Q."/>
            <person name="Chen Z."/>
            <person name="Lan J."/>
            <person name="Che J."/>
            <person name="Ge C."/>
            <person name="Shi H."/>
            <person name="Pan Z."/>
            <person name="Liu X."/>
        </authorList>
    </citation>
    <scope>NUCLEOTIDE SEQUENCE [LARGE SCALE GENOMIC DNA]</scope>
    <source>
        <strain evidence="3">DSM 16467</strain>
    </source>
</reference>